<dbReference type="PROSITE" id="PS51832">
    <property type="entry name" value="HD_GYP"/>
    <property type="match status" value="1"/>
</dbReference>
<dbReference type="Gene3D" id="1.10.3210.10">
    <property type="entry name" value="Hypothetical protein af1432"/>
    <property type="match status" value="1"/>
</dbReference>
<sequence length="195" mass="22708">MEMNCSINNDFKVVKDEKISLETFLHSKRVAIYAKKIAQSMNYCSKEINILILAALYHDIGKSRVPLNIINKKGKLTSLEFETVKMYAKYGADILMENRYSKDFCDIVKFHHENYEGSGYHNLYRDSIPIASRIIRIADVFDALTTNRPYRKAYTVENALEIMVNEKHIYDPKIFNIFVKYLMSANKELKIKKCG</sequence>
<dbReference type="InterPro" id="IPR003607">
    <property type="entry name" value="HD/PDEase_dom"/>
</dbReference>
<evidence type="ECO:0000259" key="1">
    <source>
        <dbReference type="PROSITE" id="PS51832"/>
    </source>
</evidence>
<dbReference type="Proteomes" id="UP000563151">
    <property type="component" value="Unassembled WGS sequence"/>
</dbReference>
<dbReference type="InterPro" id="IPR006675">
    <property type="entry name" value="HDIG_dom"/>
</dbReference>
<feature type="domain" description="HD-GYP" evidence="1">
    <location>
        <begin position="1"/>
        <end position="194"/>
    </location>
</feature>
<dbReference type="NCBIfam" id="TIGR00277">
    <property type="entry name" value="HDIG"/>
    <property type="match status" value="1"/>
</dbReference>
<dbReference type="SUPFAM" id="SSF109604">
    <property type="entry name" value="HD-domain/PDEase-like"/>
    <property type="match status" value="1"/>
</dbReference>
<reference evidence="2 3" key="1">
    <citation type="submission" date="2020-04" db="EMBL/GenBank/DDBJ databases">
        <title>Genomic insights into acetone-butanol-ethanol (ABE) fermentation by sequencing solventogenic clostridia strains.</title>
        <authorList>
            <person name="Brown S."/>
        </authorList>
    </citation>
    <scope>NUCLEOTIDE SEQUENCE [LARGE SCALE GENOMIC DNA]</scope>
    <source>
        <strain evidence="2 3">DJ011</strain>
    </source>
</reference>
<dbReference type="PANTHER" id="PTHR43155">
    <property type="entry name" value="CYCLIC DI-GMP PHOSPHODIESTERASE PA4108-RELATED"/>
    <property type="match status" value="1"/>
</dbReference>
<dbReference type="PANTHER" id="PTHR43155:SF2">
    <property type="entry name" value="CYCLIC DI-GMP PHOSPHODIESTERASE PA4108"/>
    <property type="match status" value="1"/>
</dbReference>
<evidence type="ECO:0000313" key="3">
    <source>
        <dbReference type="Proteomes" id="UP000563151"/>
    </source>
</evidence>
<comment type="caution">
    <text evidence="2">The sequence shown here is derived from an EMBL/GenBank/DDBJ whole genome shotgun (WGS) entry which is preliminary data.</text>
</comment>
<protein>
    <submittedName>
        <fullName evidence="2">HD domain-containing protein</fullName>
    </submittedName>
</protein>
<dbReference type="RefSeq" id="WP_173680531.1">
    <property type="nucleotide sequence ID" value="NZ_JAAZWO010000004.1"/>
</dbReference>
<dbReference type="EMBL" id="JAAZWO010000004">
    <property type="protein sequence ID" value="MBC2397001.1"/>
    <property type="molecule type" value="Genomic_DNA"/>
</dbReference>
<evidence type="ECO:0000313" key="2">
    <source>
        <dbReference type="EMBL" id="MBC2397001.1"/>
    </source>
</evidence>
<accession>A0A923IZ42</accession>
<dbReference type="Pfam" id="PF13487">
    <property type="entry name" value="HD_5"/>
    <property type="match status" value="1"/>
</dbReference>
<dbReference type="InterPro" id="IPR037522">
    <property type="entry name" value="HD_GYP_dom"/>
</dbReference>
<gene>
    <name evidence="2" type="ORF">HGG79_04290</name>
</gene>
<proteinExistence type="predicted"/>
<keyword evidence="3" id="KW-1185">Reference proteome</keyword>
<name>A0A923IZ42_CLOTT</name>
<organism evidence="2 3">
    <name type="scientific">Clostridium tetanomorphum</name>
    <dbReference type="NCBI Taxonomy" id="1553"/>
    <lineage>
        <taxon>Bacteria</taxon>
        <taxon>Bacillati</taxon>
        <taxon>Bacillota</taxon>
        <taxon>Clostridia</taxon>
        <taxon>Eubacteriales</taxon>
        <taxon>Clostridiaceae</taxon>
        <taxon>Clostridium</taxon>
    </lineage>
</organism>
<dbReference type="SMART" id="SM00471">
    <property type="entry name" value="HDc"/>
    <property type="match status" value="1"/>
</dbReference>
<dbReference type="AlphaFoldDB" id="A0A923IZ42"/>
<dbReference type="CDD" id="cd00077">
    <property type="entry name" value="HDc"/>
    <property type="match status" value="1"/>
</dbReference>